<dbReference type="AlphaFoldDB" id="A0A1Y6CKX2"/>
<sequence length="310" mass="35005">MLTYIIRRLLQMIPILLGVSVLVFVLFTTVGEDPVRVKLGNHASEEAIQQLRAEWNLDKPLYVQYGIFLKQIVTFDFGRSFSTGDKLSSMFADGAMVSLSLTAPPYFMGVLINVSIAILIAFYRGSWIDRYSTFLFVGAMSISYLVYILAFQYILAYQWDLFPINGYEPGFGAVPYLLLPWLVIMVVSAGPDIRMYRTFFLDETKADYVRTAFAKGCTPYRILFKHVMKNAMIPIITYTVIGIPFLLLGAFLMERFFSIPGIGDIIITAINNGDFPVIKGLTVLIAIGYSLFNLVTDILYAYVDPRVQLN</sequence>
<dbReference type="SUPFAM" id="SSF161098">
    <property type="entry name" value="MetI-like"/>
    <property type="match status" value="1"/>
</dbReference>
<comment type="similarity">
    <text evidence="7">Belongs to the binding-protein-dependent transport system permease family.</text>
</comment>
<keyword evidence="3" id="KW-1003">Cell membrane</keyword>
<reference evidence="10" key="1">
    <citation type="submission" date="2017-04" db="EMBL/GenBank/DDBJ databases">
        <authorList>
            <person name="Varghese N."/>
            <person name="Submissions S."/>
        </authorList>
    </citation>
    <scope>NUCLEOTIDE SEQUENCE [LARGE SCALE GENOMIC DNA]</scope>
    <source>
        <strain evidence="10">RKEM611</strain>
    </source>
</reference>
<evidence type="ECO:0000256" key="7">
    <source>
        <dbReference type="RuleBase" id="RU363032"/>
    </source>
</evidence>
<feature type="transmembrane region" description="Helical" evidence="7">
    <location>
        <begin position="281"/>
        <end position="303"/>
    </location>
</feature>
<dbReference type="EMBL" id="FWZT01000027">
    <property type="protein sequence ID" value="SMF72483.1"/>
    <property type="molecule type" value="Genomic_DNA"/>
</dbReference>
<keyword evidence="6 7" id="KW-0472">Membrane</keyword>
<dbReference type="PANTHER" id="PTHR43163:SF6">
    <property type="entry name" value="DIPEPTIDE TRANSPORT SYSTEM PERMEASE PROTEIN DPPB-RELATED"/>
    <property type="match status" value="1"/>
</dbReference>
<dbReference type="Gene3D" id="1.10.3720.10">
    <property type="entry name" value="MetI-like"/>
    <property type="match status" value="1"/>
</dbReference>
<dbReference type="Proteomes" id="UP000192907">
    <property type="component" value="Unassembled WGS sequence"/>
</dbReference>
<dbReference type="OrthoDB" id="5289542at2"/>
<dbReference type="STRING" id="1513793.SAMN06296036_12717"/>
<dbReference type="PANTHER" id="PTHR43163">
    <property type="entry name" value="DIPEPTIDE TRANSPORT SYSTEM PERMEASE PROTEIN DPPB-RELATED"/>
    <property type="match status" value="1"/>
</dbReference>
<dbReference type="InterPro" id="IPR045621">
    <property type="entry name" value="BPD_transp_1_N"/>
</dbReference>
<feature type="transmembrane region" description="Helical" evidence="7">
    <location>
        <begin position="171"/>
        <end position="190"/>
    </location>
</feature>
<keyword evidence="4 7" id="KW-0812">Transmembrane</keyword>
<gene>
    <name evidence="9" type="ORF">SAMN06296036_12717</name>
</gene>
<dbReference type="Pfam" id="PF19300">
    <property type="entry name" value="BPD_transp_1_N"/>
    <property type="match status" value="1"/>
</dbReference>
<proteinExistence type="inferred from homology"/>
<feature type="transmembrane region" description="Helical" evidence="7">
    <location>
        <begin position="12"/>
        <end position="31"/>
    </location>
</feature>
<dbReference type="Pfam" id="PF00528">
    <property type="entry name" value="BPD_transp_1"/>
    <property type="match status" value="1"/>
</dbReference>
<evidence type="ECO:0000256" key="1">
    <source>
        <dbReference type="ARBA" id="ARBA00004651"/>
    </source>
</evidence>
<evidence type="ECO:0000256" key="6">
    <source>
        <dbReference type="ARBA" id="ARBA00023136"/>
    </source>
</evidence>
<evidence type="ECO:0000259" key="8">
    <source>
        <dbReference type="PROSITE" id="PS50928"/>
    </source>
</evidence>
<dbReference type="GO" id="GO:0005886">
    <property type="term" value="C:plasma membrane"/>
    <property type="evidence" value="ECO:0007669"/>
    <property type="project" value="UniProtKB-SubCell"/>
</dbReference>
<feature type="transmembrane region" description="Helical" evidence="7">
    <location>
        <begin position="231"/>
        <end position="253"/>
    </location>
</feature>
<dbReference type="CDD" id="cd06261">
    <property type="entry name" value="TM_PBP2"/>
    <property type="match status" value="1"/>
</dbReference>
<dbReference type="PROSITE" id="PS50928">
    <property type="entry name" value="ABC_TM1"/>
    <property type="match status" value="1"/>
</dbReference>
<evidence type="ECO:0000256" key="4">
    <source>
        <dbReference type="ARBA" id="ARBA00022692"/>
    </source>
</evidence>
<evidence type="ECO:0000313" key="10">
    <source>
        <dbReference type="Proteomes" id="UP000192907"/>
    </source>
</evidence>
<feature type="transmembrane region" description="Helical" evidence="7">
    <location>
        <begin position="106"/>
        <end position="123"/>
    </location>
</feature>
<evidence type="ECO:0000256" key="2">
    <source>
        <dbReference type="ARBA" id="ARBA00022448"/>
    </source>
</evidence>
<evidence type="ECO:0000313" key="9">
    <source>
        <dbReference type="EMBL" id="SMF72483.1"/>
    </source>
</evidence>
<feature type="domain" description="ABC transmembrane type-1" evidence="8">
    <location>
        <begin position="95"/>
        <end position="300"/>
    </location>
</feature>
<organism evidence="9 10">
    <name type="scientific">Pseudobacteriovorax antillogorgiicola</name>
    <dbReference type="NCBI Taxonomy" id="1513793"/>
    <lineage>
        <taxon>Bacteria</taxon>
        <taxon>Pseudomonadati</taxon>
        <taxon>Bdellovibrionota</taxon>
        <taxon>Oligoflexia</taxon>
        <taxon>Oligoflexales</taxon>
        <taxon>Pseudobacteriovoracaceae</taxon>
        <taxon>Pseudobacteriovorax</taxon>
    </lineage>
</organism>
<comment type="subcellular location">
    <subcellularLocation>
        <location evidence="1 7">Cell membrane</location>
        <topology evidence="1 7">Multi-pass membrane protein</topology>
    </subcellularLocation>
</comment>
<keyword evidence="2 7" id="KW-0813">Transport</keyword>
<dbReference type="RefSeq" id="WP_132324378.1">
    <property type="nucleotide sequence ID" value="NZ_FWZT01000027.1"/>
</dbReference>
<dbReference type="InterPro" id="IPR000515">
    <property type="entry name" value="MetI-like"/>
</dbReference>
<evidence type="ECO:0000256" key="3">
    <source>
        <dbReference type="ARBA" id="ARBA00022475"/>
    </source>
</evidence>
<keyword evidence="5 7" id="KW-1133">Transmembrane helix</keyword>
<dbReference type="GO" id="GO:0055085">
    <property type="term" value="P:transmembrane transport"/>
    <property type="evidence" value="ECO:0007669"/>
    <property type="project" value="InterPro"/>
</dbReference>
<protein>
    <submittedName>
        <fullName evidence="9">Peptide/nickel transport system permease protein</fullName>
    </submittedName>
</protein>
<evidence type="ECO:0000256" key="5">
    <source>
        <dbReference type="ARBA" id="ARBA00022989"/>
    </source>
</evidence>
<dbReference type="InterPro" id="IPR035906">
    <property type="entry name" value="MetI-like_sf"/>
</dbReference>
<keyword evidence="10" id="KW-1185">Reference proteome</keyword>
<feature type="transmembrane region" description="Helical" evidence="7">
    <location>
        <begin position="135"/>
        <end position="159"/>
    </location>
</feature>
<name>A0A1Y6CKX2_9BACT</name>
<accession>A0A1Y6CKX2</accession>